<dbReference type="GO" id="GO:0016747">
    <property type="term" value="F:acyltransferase activity, transferring groups other than amino-acyl groups"/>
    <property type="evidence" value="ECO:0007669"/>
    <property type="project" value="InterPro"/>
</dbReference>
<dbReference type="InParanoid" id="A0A7L4YRV9"/>
<evidence type="ECO:0000313" key="4">
    <source>
        <dbReference type="EMBL" id="QHC01896.1"/>
    </source>
</evidence>
<evidence type="ECO:0000256" key="1">
    <source>
        <dbReference type="ARBA" id="ARBA00022679"/>
    </source>
</evidence>
<keyword evidence="1 4" id="KW-0808">Transferase</keyword>
<dbReference type="OrthoDB" id="5243635at2"/>
<protein>
    <submittedName>
        <fullName evidence="4">GNAT family N-acetyltransferase</fullName>
    </submittedName>
</protein>
<dbReference type="CDD" id="cd04301">
    <property type="entry name" value="NAT_SF"/>
    <property type="match status" value="1"/>
</dbReference>
<organism evidence="4 5">
    <name type="scientific">Epidermidibacterium keratini</name>
    <dbReference type="NCBI Taxonomy" id="1891644"/>
    <lineage>
        <taxon>Bacteria</taxon>
        <taxon>Bacillati</taxon>
        <taxon>Actinomycetota</taxon>
        <taxon>Actinomycetes</taxon>
        <taxon>Sporichthyales</taxon>
        <taxon>Sporichthyaceae</taxon>
        <taxon>Epidermidibacterium</taxon>
    </lineage>
</organism>
<reference evidence="4 5" key="1">
    <citation type="journal article" date="2018" name="Int. J. Syst. Evol. Microbiol.">
        <title>Epidermidibacterium keratini gen. nov., sp. nov., a member of the family Sporichthyaceae, isolated from keratin epidermis.</title>
        <authorList>
            <person name="Lee D.G."/>
            <person name="Trujillo M.E."/>
            <person name="Kang S."/>
            <person name="Nam J.J."/>
            <person name="Kim Y.J."/>
        </authorList>
    </citation>
    <scope>NUCLEOTIDE SEQUENCE [LARGE SCALE GENOMIC DNA]</scope>
    <source>
        <strain evidence="4 5">EPI-7</strain>
    </source>
</reference>
<dbReference type="InterPro" id="IPR000182">
    <property type="entry name" value="GNAT_dom"/>
</dbReference>
<name>A0A7L4YRV9_9ACTN</name>
<keyword evidence="2" id="KW-0012">Acyltransferase</keyword>
<dbReference type="EMBL" id="CP047156">
    <property type="protein sequence ID" value="QHC01896.1"/>
    <property type="molecule type" value="Genomic_DNA"/>
</dbReference>
<dbReference type="AlphaFoldDB" id="A0A7L4YRV9"/>
<dbReference type="KEGG" id="eke:EK0264_17525"/>
<dbReference type="SUPFAM" id="SSF55729">
    <property type="entry name" value="Acyl-CoA N-acyltransferases (Nat)"/>
    <property type="match status" value="1"/>
</dbReference>
<dbReference type="PANTHER" id="PTHR43877:SF1">
    <property type="entry name" value="ACETYLTRANSFERASE"/>
    <property type="match status" value="1"/>
</dbReference>
<dbReference type="InterPro" id="IPR016181">
    <property type="entry name" value="Acyl_CoA_acyltransferase"/>
</dbReference>
<evidence type="ECO:0000256" key="2">
    <source>
        <dbReference type="ARBA" id="ARBA00023315"/>
    </source>
</evidence>
<accession>A0A7L4YRV9</accession>
<dbReference type="PROSITE" id="PS51186">
    <property type="entry name" value="GNAT"/>
    <property type="match status" value="1"/>
</dbReference>
<proteinExistence type="predicted"/>
<dbReference type="RefSeq" id="WP_159547020.1">
    <property type="nucleotide sequence ID" value="NZ_CP047156.1"/>
</dbReference>
<evidence type="ECO:0000259" key="3">
    <source>
        <dbReference type="PROSITE" id="PS51186"/>
    </source>
</evidence>
<dbReference type="PANTHER" id="PTHR43877">
    <property type="entry name" value="AMINOALKYLPHOSPHONATE N-ACETYLTRANSFERASE-RELATED-RELATED"/>
    <property type="match status" value="1"/>
</dbReference>
<dbReference type="Pfam" id="PF00583">
    <property type="entry name" value="Acetyltransf_1"/>
    <property type="match status" value="1"/>
</dbReference>
<evidence type="ECO:0000313" key="5">
    <source>
        <dbReference type="Proteomes" id="UP000463857"/>
    </source>
</evidence>
<gene>
    <name evidence="4" type="ORF">EK0264_17525</name>
</gene>
<dbReference type="Gene3D" id="3.40.630.30">
    <property type="match status" value="1"/>
</dbReference>
<sequence>MADARVRPAQPADAEELGRIQSATWRQAYDAILPPDALEAMSPQIAGEAWRQAIMAPPSDGHVVLTAYETSKADTNVVGFAALAPAADDESEITAPTAELATILVEPRWGRRGHGARLLSAAVAHARERGADHLIAWVLGGDKATESFLESAGWARDGWSRPLDTGDRIVTQHRYVTDISEPANSSSEVSNA</sequence>
<keyword evidence="5" id="KW-1185">Reference proteome</keyword>
<dbReference type="Proteomes" id="UP000463857">
    <property type="component" value="Chromosome"/>
</dbReference>
<dbReference type="InterPro" id="IPR050832">
    <property type="entry name" value="Bact_Acetyltransf"/>
</dbReference>
<feature type="domain" description="N-acetyltransferase" evidence="3">
    <location>
        <begin position="4"/>
        <end position="176"/>
    </location>
</feature>